<dbReference type="AlphaFoldDB" id="A0A2T5EDH3"/>
<organism evidence="4 5">
    <name type="scientific">Vibrio splendidus</name>
    <dbReference type="NCBI Taxonomy" id="29497"/>
    <lineage>
        <taxon>Bacteria</taxon>
        <taxon>Pseudomonadati</taxon>
        <taxon>Pseudomonadota</taxon>
        <taxon>Gammaproteobacteria</taxon>
        <taxon>Vibrionales</taxon>
        <taxon>Vibrionaceae</taxon>
        <taxon>Vibrio</taxon>
    </lineage>
</organism>
<dbReference type="Pfam" id="PF22828">
    <property type="entry name" value="HphA_N"/>
    <property type="match status" value="1"/>
</dbReference>
<gene>
    <name evidence="4" type="ORF">CWO36_17485</name>
</gene>
<dbReference type="InterPro" id="IPR054536">
    <property type="entry name" value="HphA_C"/>
</dbReference>
<feature type="domain" description="HphA C-terminal" evidence="3">
    <location>
        <begin position="131"/>
        <end position="241"/>
    </location>
</feature>
<dbReference type="RefSeq" id="WP_017087534.1">
    <property type="nucleotide sequence ID" value="NZ_CAWNZY010000042.1"/>
</dbReference>
<protein>
    <submittedName>
        <fullName evidence="4">Uncharacterized protein</fullName>
    </submittedName>
</protein>
<feature type="signal peptide" evidence="1">
    <location>
        <begin position="1"/>
        <end position="22"/>
    </location>
</feature>
<dbReference type="NCBIfam" id="NF041636">
    <property type="entry name" value="slam_lipo"/>
    <property type="match status" value="1"/>
</dbReference>
<feature type="domain" description="HphA N-terminal heme-binding" evidence="2">
    <location>
        <begin position="25"/>
        <end position="115"/>
    </location>
</feature>
<dbReference type="SUPFAM" id="SSF56925">
    <property type="entry name" value="OMPA-like"/>
    <property type="match status" value="1"/>
</dbReference>
<name>A0A2T5EDH3_VIBSP</name>
<sequence>MKPVQLSWIAAAFLGLSPVVQAGFDGAISDNSLRQVGESEVYVPFFHSKGKAGIGSATGKRVDFDGLAGNIFSSKERDSVHTSGSKHFSNSHYNFVQVANQDIWFGEWYEGNQDADFNNRTVYYVGNDAGTTVPTNGTATYNITGINKFSGSNKLSGTFDADFNNQTLEGSISNATLTVGVNSTIDSATASFNGSATATQAGSVTQGSSQGHFFGADAASLAGIATFTNNSDLDTAFGGEKQ</sequence>
<dbReference type="EMBL" id="PIGA01000031">
    <property type="protein sequence ID" value="PTP17369.1"/>
    <property type="molecule type" value="Genomic_DNA"/>
</dbReference>
<evidence type="ECO:0000259" key="2">
    <source>
        <dbReference type="Pfam" id="PF22828"/>
    </source>
</evidence>
<evidence type="ECO:0000313" key="4">
    <source>
        <dbReference type="EMBL" id="PTP17369.1"/>
    </source>
</evidence>
<feature type="chain" id="PRO_5015480618" evidence="1">
    <location>
        <begin position="23"/>
        <end position="242"/>
    </location>
</feature>
<evidence type="ECO:0000256" key="1">
    <source>
        <dbReference type="SAM" id="SignalP"/>
    </source>
</evidence>
<comment type="caution">
    <text evidence="4">The sequence shown here is derived from an EMBL/GenBank/DDBJ whole genome shotgun (WGS) entry which is preliminary data.</text>
</comment>
<dbReference type="Proteomes" id="UP000244080">
    <property type="component" value="Unassembled WGS sequence"/>
</dbReference>
<evidence type="ECO:0000259" key="3">
    <source>
        <dbReference type="Pfam" id="PF22829"/>
    </source>
</evidence>
<dbReference type="InterPro" id="IPR054843">
    <property type="entry name" value="Slam_hemophilin_C"/>
</dbReference>
<proteinExistence type="predicted"/>
<dbReference type="Gene3D" id="2.40.160.90">
    <property type="match status" value="1"/>
</dbReference>
<reference evidence="4 5" key="1">
    <citation type="submission" date="2017-11" db="EMBL/GenBank/DDBJ databases">
        <title>Population delineation of vibrios coincides with oyster pathogenicity.</title>
        <authorList>
            <person name="Bruto M."/>
            <person name="Labreuche Y."/>
            <person name="James A."/>
            <person name="Piel D."/>
            <person name="Chenivesse S."/>
            <person name="Petton B."/>
            <person name="Polz M.F."/>
            <person name="Le Roux F."/>
        </authorList>
    </citation>
    <scope>NUCLEOTIDE SEQUENCE [LARGE SCALE GENOMIC DNA]</scope>
    <source>
        <strain evidence="4 5">1F_55</strain>
    </source>
</reference>
<dbReference type="InterPro" id="IPR054535">
    <property type="entry name" value="HphA_N"/>
</dbReference>
<dbReference type="Pfam" id="PF22829">
    <property type="entry name" value="HphA_C"/>
    <property type="match status" value="1"/>
</dbReference>
<dbReference type="InterPro" id="IPR011250">
    <property type="entry name" value="OMP/PagP_B-barrel"/>
</dbReference>
<accession>A0A2T5EDH3</accession>
<evidence type="ECO:0000313" key="5">
    <source>
        <dbReference type="Proteomes" id="UP000244080"/>
    </source>
</evidence>
<keyword evidence="1" id="KW-0732">Signal</keyword>